<evidence type="ECO:0000313" key="9">
    <source>
        <dbReference type="EMBL" id="GAM79911.1"/>
    </source>
</evidence>
<dbReference type="SUPFAM" id="SSF52540">
    <property type="entry name" value="P-loop containing nucleoside triphosphate hydrolases"/>
    <property type="match status" value="1"/>
</dbReference>
<accession>A0A0B8QMY3</accession>
<gene>
    <name evidence="9" type="ORF">JCM5805K_1019</name>
</gene>
<evidence type="ECO:0000256" key="6">
    <source>
        <dbReference type="ARBA" id="ARBA00049360"/>
    </source>
</evidence>
<organism evidence="9 10">
    <name type="scientific">Lactococcus lactis subsp. lactis</name>
    <name type="common">Streptococcus lactis</name>
    <dbReference type="NCBI Taxonomy" id="1360"/>
    <lineage>
        <taxon>Bacteria</taxon>
        <taxon>Bacillati</taxon>
        <taxon>Bacillota</taxon>
        <taxon>Bacilli</taxon>
        <taxon>Lactobacillales</taxon>
        <taxon>Streptococcaceae</taxon>
        <taxon>Lactococcus</taxon>
    </lineage>
</organism>
<reference evidence="9 10" key="1">
    <citation type="submission" date="2015-01" db="EMBL/GenBank/DDBJ databases">
        <title>Lactococcus lactis subsp.lactis JCM 5805 whole genome shotgun sequence.</title>
        <authorList>
            <person name="Fujii T."/>
            <person name="Tomita Y."/>
            <person name="Ikushima S."/>
            <person name="Fujiwara D."/>
        </authorList>
    </citation>
    <scope>NUCLEOTIDE SEQUENCE [LARGE SCALE GENOMIC DNA]</scope>
    <source>
        <strain evidence="9 10">JCM 5805</strain>
    </source>
</reference>
<dbReference type="InterPro" id="IPR027417">
    <property type="entry name" value="P-loop_NTPase"/>
</dbReference>
<keyword evidence="3" id="KW-0813">Transport</keyword>
<evidence type="ECO:0000256" key="1">
    <source>
        <dbReference type="ARBA" id="ARBA00004202"/>
    </source>
</evidence>
<dbReference type="InterPro" id="IPR003439">
    <property type="entry name" value="ABC_transporter-like_ATP-bd"/>
</dbReference>
<dbReference type="FunFam" id="3.40.50.300:FF:000056">
    <property type="entry name" value="Cell division ATP-binding protein FtsE"/>
    <property type="match status" value="1"/>
</dbReference>
<feature type="domain" description="ABC transporter" evidence="8">
    <location>
        <begin position="8"/>
        <end position="225"/>
    </location>
</feature>
<dbReference type="GO" id="GO:0005886">
    <property type="term" value="C:plasma membrane"/>
    <property type="evidence" value="ECO:0007669"/>
    <property type="project" value="UniProtKB-SubCell"/>
</dbReference>
<evidence type="ECO:0000259" key="8">
    <source>
        <dbReference type="PROSITE" id="PS50893"/>
    </source>
</evidence>
<evidence type="ECO:0000256" key="2">
    <source>
        <dbReference type="ARBA" id="ARBA00005417"/>
    </source>
</evidence>
<dbReference type="PANTHER" id="PTHR42798:SF6">
    <property type="entry name" value="CELL DIVISION ATP-BINDING PROTEIN FTSE"/>
    <property type="match status" value="1"/>
</dbReference>
<evidence type="ECO:0000256" key="5">
    <source>
        <dbReference type="ARBA" id="ARBA00022840"/>
    </source>
</evidence>
<name>A0A0B8QMY3_LACLL</name>
<dbReference type="InterPro" id="IPR017911">
    <property type="entry name" value="MacB-like_ATP-bd"/>
</dbReference>
<dbReference type="PANTHER" id="PTHR42798">
    <property type="entry name" value="LIPOPROTEIN-RELEASING SYSTEM ATP-BINDING PROTEIN LOLD"/>
    <property type="match status" value="1"/>
</dbReference>
<dbReference type="GO" id="GO:0005524">
    <property type="term" value="F:ATP binding"/>
    <property type="evidence" value="ECO:0007669"/>
    <property type="project" value="UniProtKB-KW"/>
</dbReference>
<keyword evidence="4" id="KW-0547">Nucleotide-binding</keyword>
<dbReference type="CDD" id="cd03255">
    <property type="entry name" value="ABC_MJ0796_LolCDE_FtsE"/>
    <property type="match status" value="1"/>
</dbReference>
<proteinExistence type="inferred from homology"/>
<comment type="caution">
    <text evidence="9">The sequence shown here is derived from an EMBL/GenBank/DDBJ whole genome shotgun (WGS) entry which is preliminary data.</text>
</comment>
<comment type="catalytic activity">
    <reaction evidence="6">
        <text>ATP + H2O = ADP + phosphate + H(+)</text>
        <dbReference type="Rhea" id="RHEA:13065"/>
        <dbReference type="ChEBI" id="CHEBI:15377"/>
        <dbReference type="ChEBI" id="CHEBI:15378"/>
        <dbReference type="ChEBI" id="CHEBI:30616"/>
        <dbReference type="ChEBI" id="CHEBI:43474"/>
        <dbReference type="ChEBI" id="CHEBI:456216"/>
    </reaction>
</comment>
<dbReference type="PROSITE" id="PS50893">
    <property type="entry name" value="ABC_TRANSPORTER_2"/>
    <property type="match status" value="1"/>
</dbReference>
<evidence type="ECO:0000313" key="10">
    <source>
        <dbReference type="Proteomes" id="UP000031847"/>
    </source>
</evidence>
<dbReference type="AlphaFoldDB" id="A0A0B8QMY3"/>
<dbReference type="Proteomes" id="UP000031847">
    <property type="component" value="Unassembled WGS sequence"/>
</dbReference>
<dbReference type="PROSITE" id="PS00211">
    <property type="entry name" value="ABC_TRANSPORTER_1"/>
    <property type="match status" value="1"/>
</dbReference>
<dbReference type="Pfam" id="PF00005">
    <property type="entry name" value="ABC_tran"/>
    <property type="match status" value="1"/>
</dbReference>
<comment type="similarity">
    <text evidence="2">Belongs to the ABC transporter superfamily.</text>
</comment>
<dbReference type="SMART" id="SM00382">
    <property type="entry name" value="AAA"/>
    <property type="match status" value="1"/>
</dbReference>
<evidence type="ECO:0000256" key="4">
    <source>
        <dbReference type="ARBA" id="ARBA00022741"/>
    </source>
</evidence>
<dbReference type="EMBL" id="BBSI01000017">
    <property type="protein sequence ID" value="GAM79911.1"/>
    <property type="molecule type" value="Genomic_DNA"/>
</dbReference>
<dbReference type="InterPro" id="IPR003593">
    <property type="entry name" value="AAA+_ATPase"/>
</dbReference>
<dbReference type="Gene3D" id="3.40.50.300">
    <property type="entry name" value="P-loop containing nucleotide triphosphate hydrolases"/>
    <property type="match status" value="1"/>
</dbReference>
<comment type="subcellular location">
    <subcellularLocation>
        <location evidence="1">Cell membrane</location>
        <topology evidence="1">Peripheral membrane protein</topology>
    </subcellularLocation>
</comment>
<dbReference type="GO" id="GO:0016887">
    <property type="term" value="F:ATP hydrolysis activity"/>
    <property type="evidence" value="ECO:0007669"/>
    <property type="project" value="InterPro"/>
</dbReference>
<evidence type="ECO:0000256" key="3">
    <source>
        <dbReference type="ARBA" id="ARBA00022448"/>
    </source>
</evidence>
<dbReference type="InterPro" id="IPR017871">
    <property type="entry name" value="ABC_transporter-like_CS"/>
</dbReference>
<sequence>MRGAKMTLKVENLTYYYSNPDDYLFKDVTESFEKGTMYAILGQSGSGKTTFLSLLAGLDTPKSGSMSFDNKAIKSSNLTNYRKKTVSTVFQAYNLLTYMSAYDNVKTAVKISSVKFENEKAAIEEALNKVGLSTDLIYKPVSKLSGGQQQRVAIARALVLNHEIIIADEPTGNLDEETTAQIVELFKEIANKDNKIVILVTHENEVAKASDVVFTLKHRKFEKTA</sequence>
<comment type="function">
    <text evidence="7">Part of the ABC transporter FtsEX involved in cellular division. Has ATPase activity. Essential for cell division and viability.</text>
</comment>
<protein>
    <submittedName>
        <fullName evidence="9">ABC-type antimicrobial peptide transport system, ATPase component</fullName>
    </submittedName>
</protein>
<evidence type="ECO:0000256" key="7">
    <source>
        <dbReference type="ARBA" id="ARBA00055994"/>
    </source>
</evidence>
<keyword evidence="5" id="KW-0067">ATP-binding</keyword>